<evidence type="ECO:0000256" key="9">
    <source>
        <dbReference type="ARBA" id="ARBA00048988"/>
    </source>
</evidence>
<reference evidence="13 14" key="2">
    <citation type="submission" date="2019-05" db="EMBL/GenBank/DDBJ databases">
        <title>Genome evolution of the obligate endosymbiont Buchnera aphidicola.</title>
        <authorList>
            <person name="Moran N.A."/>
        </authorList>
    </citation>
    <scope>NUCLEOTIDE SEQUENCE [LARGE SCALE GENOMIC DNA]</scope>
    <source>
        <strain evidence="13 14">Hta</strain>
    </source>
</reference>
<evidence type="ECO:0000256" key="2">
    <source>
        <dbReference type="ARBA" id="ARBA00022741"/>
    </source>
</evidence>
<dbReference type="PROSITE" id="PS51198">
    <property type="entry name" value="UVRD_HELICASE_ATP_BIND"/>
    <property type="match status" value="1"/>
</dbReference>
<dbReference type="PANTHER" id="PTHR11070">
    <property type="entry name" value="UVRD / RECB / PCRA DNA HELICASE FAMILY MEMBER"/>
    <property type="match status" value="1"/>
</dbReference>
<feature type="domain" description="UvrD-like helicase C-terminal" evidence="12">
    <location>
        <begin position="281"/>
        <end position="564"/>
    </location>
</feature>
<dbReference type="EMBL" id="CP034873">
    <property type="protein sequence ID" value="QCI21861.1"/>
    <property type="molecule type" value="Genomic_DNA"/>
</dbReference>
<dbReference type="AlphaFoldDB" id="A0A4D6Y6V9"/>
<dbReference type="GO" id="GO:0043138">
    <property type="term" value="F:3'-5' DNA helicase activity"/>
    <property type="evidence" value="ECO:0007669"/>
    <property type="project" value="UniProtKB-EC"/>
</dbReference>
<evidence type="ECO:0000256" key="5">
    <source>
        <dbReference type="ARBA" id="ARBA00022840"/>
    </source>
</evidence>
<dbReference type="Pfam" id="PF13361">
    <property type="entry name" value="UvrD_C"/>
    <property type="match status" value="1"/>
</dbReference>
<dbReference type="GO" id="GO:0016887">
    <property type="term" value="F:ATP hydrolysis activity"/>
    <property type="evidence" value="ECO:0007669"/>
    <property type="project" value="RHEA"/>
</dbReference>
<evidence type="ECO:0000256" key="10">
    <source>
        <dbReference type="PROSITE-ProRule" id="PRU00560"/>
    </source>
</evidence>
<name>A0A4D6Y6V9_9GAMM</name>
<evidence type="ECO:0000313" key="14">
    <source>
        <dbReference type="Proteomes" id="UP000298773"/>
    </source>
</evidence>
<evidence type="ECO:0000256" key="6">
    <source>
        <dbReference type="ARBA" id="ARBA00023235"/>
    </source>
</evidence>
<dbReference type="EC" id="5.6.2.4" evidence="8"/>
<evidence type="ECO:0000313" key="13">
    <source>
        <dbReference type="EMBL" id="QCI21861.1"/>
    </source>
</evidence>
<comment type="similarity">
    <text evidence="1">Belongs to the helicase family. UvrD subfamily.</text>
</comment>
<evidence type="ECO:0000259" key="11">
    <source>
        <dbReference type="PROSITE" id="PS51198"/>
    </source>
</evidence>
<dbReference type="GO" id="GO:0005829">
    <property type="term" value="C:cytosol"/>
    <property type="evidence" value="ECO:0007669"/>
    <property type="project" value="TreeGrafter"/>
</dbReference>
<dbReference type="RefSeq" id="WP_158356829.1">
    <property type="nucleotide sequence ID" value="NZ_CP034873.1"/>
</dbReference>
<keyword evidence="3 10" id="KW-0378">Hydrolase</keyword>
<dbReference type="Proteomes" id="UP000298773">
    <property type="component" value="Chromosome"/>
</dbReference>
<dbReference type="SUPFAM" id="SSF52540">
    <property type="entry name" value="P-loop containing nucleoside triphosphate hydrolases"/>
    <property type="match status" value="1"/>
</dbReference>
<dbReference type="GO" id="GO:0005524">
    <property type="term" value="F:ATP binding"/>
    <property type="evidence" value="ECO:0007669"/>
    <property type="project" value="UniProtKB-UniRule"/>
</dbReference>
<dbReference type="InterPro" id="IPR013986">
    <property type="entry name" value="DExx_box_DNA_helicase_dom_sf"/>
</dbReference>
<dbReference type="InterPro" id="IPR000212">
    <property type="entry name" value="DNA_helicase_UvrD/REP"/>
</dbReference>
<dbReference type="CDD" id="cd18807">
    <property type="entry name" value="SF1_C_UvrD"/>
    <property type="match status" value="1"/>
</dbReference>
<dbReference type="OrthoDB" id="9806690at2"/>
<keyword evidence="6" id="KW-0413">Isomerase</keyword>
<dbReference type="Gene3D" id="1.10.486.10">
    <property type="entry name" value="PCRA, domain 4"/>
    <property type="match status" value="1"/>
</dbReference>
<dbReference type="GO" id="GO:0003677">
    <property type="term" value="F:DNA binding"/>
    <property type="evidence" value="ECO:0007669"/>
    <property type="project" value="InterPro"/>
</dbReference>
<dbReference type="Pfam" id="PF00580">
    <property type="entry name" value="UvrD-helicase"/>
    <property type="match status" value="1"/>
</dbReference>
<evidence type="ECO:0000256" key="4">
    <source>
        <dbReference type="ARBA" id="ARBA00022806"/>
    </source>
</evidence>
<protein>
    <recommendedName>
        <fullName evidence="8">DNA 3'-5' helicase</fullName>
        <ecNumber evidence="8">5.6.2.4</ecNumber>
    </recommendedName>
</protein>
<feature type="binding site" evidence="10">
    <location>
        <begin position="22"/>
        <end position="29"/>
    </location>
    <ligand>
        <name>ATP</name>
        <dbReference type="ChEBI" id="CHEBI:30616"/>
    </ligand>
</feature>
<dbReference type="InterPro" id="IPR014017">
    <property type="entry name" value="DNA_helicase_UvrD-like_C"/>
</dbReference>
<keyword evidence="2 10" id="KW-0547">Nucleotide-binding</keyword>
<dbReference type="Gene3D" id="1.10.10.160">
    <property type="match status" value="1"/>
</dbReference>
<dbReference type="InterPro" id="IPR027417">
    <property type="entry name" value="P-loop_NTPase"/>
</dbReference>
<dbReference type="PANTHER" id="PTHR11070:SF64">
    <property type="entry name" value="ATP-DEPENDENT DNA HELICASE REP"/>
    <property type="match status" value="1"/>
</dbReference>
<feature type="domain" description="UvrD-like helicase ATP-binding" evidence="11">
    <location>
        <begin position="1"/>
        <end position="280"/>
    </location>
</feature>
<dbReference type="GO" id="GO:0000725">
    <property type="term" value="P:recombinational repair"/>
    <property type="evidence" value="ECO:0007669"/>
    <property type="project" value="TreeGrafter"/>
</dbReference>
<gene>
    <name evidence="13" type="ORF">D9V69_02985</name>
</gene>
<keyword evidence="4 10" id="KW-0347">Helicase</keyword>
<proteinExistence type="inferred from homology"/>
<dbReference type="InterPro" id="IPR014016">
    <property type="entry name" value="UvrD-like_ATP-bd"/>
</dbReference>
<evidence type="ECO:0000256" key="3">
    <source>
        <dbReference type="ARBA" id="ARBA00022801"/>
    </source>
</evidence>
<dbReference type="CDD" id="cd17932">
    <property type="entry name" value="DEXQc_UvrD"/>
    <property type="match status" value="1"/>
</dbReference>
<evidence type="ECO:0000259" key="12">
    <source>
        <dbReference type="PROSITE" id="PS51217"/>
    </source>
</evidence>
<reference evidence="13 14" key="1">
    <citation type="submission" date="2018-12" db="EMBL/GenBank/DDBJ databases">
        <authorList>
            <person name="Chong R.A."/>
        </authorList>
    </citation>
    <scope>NUCLEOTIDE SEQUENCE [LARGE SCALE GENOMIC DNA]</scope>
    <source>
        <strain evidence="13 14">Hta</strain>
    </source>
</reference>
<organism evidence="13 14">
    <name type="scientific">Buchnera aphidicola</name>
    <name type="common">Hyadaphis tataricae</name>
    <dbReference type="NCBI Taxonomy" id="1241859"/>
    <lineage>
        <taxon>Bacteria</taxon>
        <taxon>Pseudomonadati</taxon>
        <taxon>Pseudomonadota</taxon>
        <taxon>Gammaproteobacteria</taxon>
        <taxon>Enterobacterales</taxon>
        <taxon>Erwiniaceae</taxon>
        <taxon>Buchnera</taxon>
    </lineage>
</organism>
<evidence type="ECO:0000256" key="8">
    <source>
        <dbReference type="ARBA" id="ARBA00034808"/>
    </source>
</evidence>
<evidence type="ECO:0000256" key="7">
    <source>
        <dbReference type="ARBA" id="ARBA00034617"/>
    </source>
</evidence>
<dbReference type="Gene3D" id="3.40.50.300">
    <property type="entry name" value="P-loop containing nucleotide triphosphate hydrolases"/>
    <property type="match status" value="2"/>
</dbReference>
<sequence length="647" mass="75453">MLLNFAQKNAIKCIKGPCLILAGAGSGKTKVIVNKIIHLIKNCQYSPNNIASVTFTNRAAYEMKSRLAKHLSISTTNQIIVSTFHALGLKIIQQEIDTLHFNINFTLLDEKDQIILLKKICDKQIKNNIKLLKKINVMISFWKNNFFTPLKVQSLVNSSLEEYFSKIYEKYNTYLNESNILDFDDLICIPTLLLKNNHTIKKRWQKKISYLLVDEYQDTNNSQYEFIKTLTHLDSDFTFVGDDDQSIYSWRGANPKNIFSLKKDFPTLNIIKLEHNYRSSGRILKVANSLISNNIHLLEKKLFSKLKYGNFIQIIPAKNEESEAEKIAEKILFESSKKSKTYQDYAILYRGNYQSKILEKIFFKKNIPYKIAENSSFFSHPEIKDLLNYLRIVINPDDNYAFMRIINIPSRKIGVITLNKLEKYANQTNFSLFQISNNLQKPSFLNQNTINKIKKFVTLINKFHELSYSNPSEILDIIIKEIKYESWLSKILKEPKKITNSINNINTLSEWLKQMIEGNEFEKPMNLSKIVTKMSLRDVIKKNHLNQEETNNQVQLMTLHASKGLEFSSVFIIGMCEGILPNYKSIDNNNIEEERRLTYVGITRAKKQLFFTYCIRKTQYGQILNMSPSRFLFELPPEDLEWDKNIL</sequence>
<comment type="catalytic activity">
    <reaction evidence="9">
        <text>ATP + H2O = ADP + phosphate + H(+)</text>
        <dbReference type="Rhea" id="RHEA:13065"/>
        <dbReference type="ChEBI" id="CHEBI:15377"/>
        <dbReference type="ChEBI" id="CHEBI:15378"/>
        <dbReference type="ChEBI" id="CHEBI:30616"/>
        <dbReference type="ChEBI" id="CHEBI:43474"/>
        <dbReference type="ChEBI" id="CHEBI:456216"/>
        <dbReference type="EC" id="5.6.2.4"/>
    </reaction>
</comment>
<evidence type="ECO:0000256" key="1">
    <source>
        <dbReference type="ARBA" id="ARBA00009922"/>
    </source>
</evidence>
<dbReference type="PROSITE" id="PS51217">
    <property type="entry name" value="UVRD_HELICASE_CTER"/>
    <property type="match status" value="1"/>
</dbReference>
<accession>A0A4D6Y6V9</accession>
<comment type="catalytic activity">
    <reaction evidence="7">
        <text>Couples ATP hydrolysis with the unwinding of duplex DNA by translocating in the 3'-5' direction.</text>
        <dbReference type="EC" id="5.6.2.4"/>
    </reaction>
</comment>
<keyword evidence="5 10" id="KW-0067">ATP-binding</keyword>